<gene>
    <name evidence="1" type="ORF">GQ651_04200</name>
</gene>
<evidence type="ECO:0000313" key="1">
    <source>
        <dbReference type="EMBL" id="MXQ07042.1"/>
    </source>
</evidence>
<keyword evidence="1" id="KW-0489">Methyltransferase</keyword>
<dbReference type="CDD" id="cd02440">
    <property type="entry name" value="AdoMet_MTases"/>
    <property type="match status" value="1"/>
</dbReference>
<dbReference type="PANTHER" id="PTHR43861">
    <property type="entry name" value="TRANS-ACONITATE 2-METHYLTRANSFERASE-RELATED"/>
    <property type="match status" value="1"/>
</dbReference>
<organism evidence="1 2">
    <name type="scientific">Kangsaoukella pontilimi</name>
    <dbReference type="NCBI Taxonomy" id="2691042"/>
    <lineage>
        <taxon>Bacteria</taxon>
        <taxon>Pseudomonadati</taxon>
        <taxon>Pseudomonadota</taxon>
        <taxon>Alphaproteobacteria</taxon>
        <taxon>Rhodobacterales</taxon>
        <taxon>Paracoccaceae</taxon>
        <taxon>Kangsaoukella</taxon>
    </lineage>
</organism>
<dbReference type="Proteomes" id="UP000480350">
    <property type="component" value="Unassembled WGS sequence"/>
</dbReference>
<dbReference type="GO" id="GO:0008168">
    <property type="term" value="F:methyltransferase activity"/>
    <property type="evidence" value="ECO:0007669"/>
    <property type="project" value="UniProtKB-KW"/>
</dbReference>
<dbReference type="InterPro" id="IPR029063">
    <property type="entry name" value="SAM-dependent_MTases_sf"/>
</dbReference>
<reference evidence="1 2" key="1">
    <citation type="submission" date="2019-12" db="EMBL/GenBank/DDBJ databases">
        <authorList>
            <person name="Lee S.D."/>
        </authorList>
    </citation>
    <scope>NUCLEOTIDE SEQUENCE [LARGE SCALE GENOMIC DNA]</scope>
    <source>
        <strain evidence="1 2">GH1-50</strain>
    </source>
</reference>
<accession>A0A7C9IGP8</accession>
<proteinExistence type="predicted"/>
<dbReference type="Pfam" id="PF13489">
    <property type="entry name" value="Methyltransf_23"/>
    <property type="match status" value="1"/>
</dbReference>
<dbReference type="Gene3D" id="3.40.50.150">
    <property type="entry name" value="Vaccinia Virus protein VP39"/>
    <property type="match status" value="1"/>
</dbReference>
<comment type="caution">
    <text evidence="1">The sequence shown here is derived from an EMBL/GenBank/DDBJ whole genome shotgun (WGS) entry which is preliminary data.</text>
</comment>
<sequence length="205" mass="22563">MSADATFWDRIAPKYAKQPISNIPAYETTLERVRSYLKATDRVIEFGAGTGSTALRLAPHVSRYLATDLSPGMAAIGEEKRRAEGISNLRIASGVVADFTAEDVTVALGFNVFHLVDDPKADFERIYEMLPSAGLFISKTPAIGSKWYFRPLVRVMQAFGKAPRPVHFLSVEALDAEIRAAGFEIVETGLYPPETPSRFIVARKP</sequence>
<dbReference type="AlphaFoldDB" id="A0A7C9IGP8"/>
<reference evidence="1 2" key="2">
    <citation type="submission" date="2020-03" db="EMBL/GenBank/DDBJ databases">
        <title>Kangsaoukella pontilimi gen. nov., sp. nov., a new member of the family Rhodobacteraceae isolated from a tidal mudflat.</title>
        <authorList>
            <person name="Kim I.S."/>
        </authorList>
    </citation>
    <scope>NUCLEOTIDE SEQUENCE [LARGE SCALE GENOMIC DNA]</scope>
    <source>
        <strain evidence="1 2">GH1-50</strain>
    </source>
</reference>
<name>A0A7C9IGP8_9RHOB</name>
<dbReference type="RefSeq" id="WP_160762944.1">
    <property type="nucleotide sequence ID" value="NZ_WUPT01000001.1"/>
</dbReference>
<dbReference type="GO" id="GO:0032259">
    <property type="term" value="P:methylation"/>
    <property type="evidence" value="ECO:0007669"/>
    <property type="project" value="UniProtKB-KW"/>
</dbReference>
<evidence type="ECO:0000313" key="2">
    <source>
        <dbReference type="Proteomes" id="UP000480350"/>
    </source>
</evidence>
<keyword evidence="1" id="KW-0808">Transferase</keyword>
<keyword evidence="2" id="KW-1185">Reference proteome</keyword>
<protein>
    <submittedName>
        <fullName evidence="1">Methyltransferase domain-containing protein</fullName>
    </submittedName>
</protein>
<dbReference type="SUPFAM" id="SSF53335">
    <property type="entry name" value="S-adenosyl-L-methionine-dependent methyltransferases"/>
    <property type="match status" value="1"/>
</dbReference>
<dbReference type="EMBL" id="WUPT01000001">
    <property type="protein sequence ID" value="MXQ07042.1"/>
    <property type="molecule type" value="Genomic_DNA"/>
</dbReference>